<proteinExistence type="predicted"/>
<dbReference type="EMBL" id="NPBJ01000013">
    <property type="protein sequence ID" value="PAE00542.1"/>
    <property type="molecule type" value="Genomic_DNA"/>
</dbReference>
<comment type="caution">
    <text evidence="1">The sequence shown here is derived from an EMBL/GenBank/DDBJ whole genome shotgun (WGS) entry which is preliminary data.</text>
</comment>
<organism evidence="1 2">
    <name type="scientific">Terribacillus saccharophilus</name>
    <dbReference type="NCBI Taxonomy" id="361277"/>
    <lineage>
        <taxon>Bacteria</taxon>
        <taxon>Bacillati</taxon>
        <taxon>Bacillota</taxon>
        <taxon>Bacilli</taxon>
        <taxon>Bacillales</taxon>
        <taxon>Bacillaceae</taxon>
        <taxon>Terribacillus</taxon>
    </lineage>
</organism>
<reference evidence="1 2" key="1">
    <citation type="submission" date="2017-07" db="EMBL/GenBank/DDBJ databases">
        <title>Isolation and whole genome analysis of endospore-forming bacteria from heroin.</title>
        <authorList>
            <person name="Kalinowski J."/>
            <person name="Ahrens B."/>
            <person name="Al-Dilaimi A."/>
            <person name="Winkler A."/>
            <person name="Wibberg D."/>
            <person name="Schleenbecker U."/>
            <person name="Ruckert C."/>
            <person name="Wolfel R."/>
            <person name="Grass G."/>
        </authorList>
    </citation>
    <scope>NUCLEOTIDE SEQUENCE [LARGE SCALE GENOMIC DNA]</scope>
    <source>
        <strain evidence="1 2">7517-1</strain>
    </source>
</reference>
<dbReference type="RefSeq" id="WP_095218455.1">
    <property type="nucleotide sequence ID" value="NZ_NPBJ01000013.1"/>
</dbReference>
<dbReference type="Proteomes" id="UP000216852">
    <property type="component" value="Unassembled WGS sequence"/>
</dbReference>
<protein>
    <recommendedName>
        <fullName evidence="3">Glycoside hydrolase family 5 domain-containing protein</fullName>
    </recommendedName>
</protein>
<evidence type="ECO:0000313" key="2">
    <source>
        <dbReference type="Proteomes" id="UP000216852"/>
    </source>
</evidence>
<gene>
    <name evidence="1" type="ORF">CHH48_07180</name>
</gene>
<dbReference type="SUPFAM" id="SSF51445">
    <property type="entry name" value="(Trans)glycosidases"/>
    <property type="match status" value="1"/>
</dbReference>
<evidence type="ECO:0008006" key="3">
    <source>
        <dbReference type="Google" id="ProtNLM"/>
    </source>
</evidence>
<dbReference type="InterPro" id="IPR055151">
    <property type="entry name" value="GH113"/>
</dbReference>
<sequence>MPIIRNIKNEVGAEVRQRLNDITDIKAESSQAVKVSEEANIKSQAADGRSEYQKERLDMLIANGEQPSEVVDLRKDTDGVEHATAGERVASDYTKVSSQLTNTDQKVTGLNRMLNGSDNKKIMSASFYFWNNLTINDNVLNKTYTLDRLKELGFTHITLCILLQCRDTSTFNSWGYDYTLDKFKEMVRFIQDYGFKIIVKFHPNDSGGNSIYKNNNFPSDPTAMFSTLQKCIVDTIKGNDVEIVCLANESPNITENYRDQWFQLINAVRTSNPEIKVTNSPTFWDVEHDTCVFWDLCDYIGGNIYPKSTDEPVASINTITKSMYQSFDNQYHYFFKFLELSKKYNKPYLITEVGILPYESQTFDPASWSPLSNVYNEDVQYNFYKSFLNTYMNADSCAGILIWSVTDPNFNFIGRKGETAIEEFNGGNTV</sequence>
<name>A0ABX4H085_9BACI</name>
<dbReference type="Pfam" id="PF22612">
    <property type="entry name" value="GH113"/>
    <property type="match status" value="1"/>
</dbReference>
<dbReference type="InterPro" id="IPR017853">
    <property type="entry name" value="GH"/>
</dbReference>
<dbReference type="Gene3D" id="3.20.20.80">
    <property type="entry name" value="Glycosidases"/>
    <property type="match status" value="1"/>
</dbReference>
<keyword evidence="2" id="KW-1185">Reference proteome</keyword>
<evidence type="ECO:0000313" key="1">
    <source>
        <dbReference type="EMBL" id="PAE00542.1"/>
    </source>
</evidence>
<accession>A0ABX4H085</accession>